<dbReference type="GO" id="GO:0098609">
    <property type="term" value="P:cell-cell adhesion"/>
    <property type="evidence" value="ECO:0007669"/>
    <property type="project" value="TreeGrafter"/>
</dbReference>
<organism evidence="7 8">
    <name type="scientific">Rhizopogon vesiculosus</name>
    <dbReference type="NCBI Taxonomy" id="180088"/>
    <lineage>
        <taxon>Eukaryota</taxon>
        <taxon>Fungi</taxon>
        <taxon>Dikarya</taxon>
        <taxon>Basidiomycota</taxon>
        <taxon>Agaricomycotina</taxon>
        <taxon>Agaricomycetes</taxon>
        <taxon>Agaricomycetidae</taxon>
        <taxon>Boletales</taxon>
        <taxon>Suillineae</taxon>
        <taxon>Rhizopogonaceae</taxon>
        <taxon>Rhizopogon</taxon>
    </lineage>
</organism>
<dbReference type="Pfam" id="PF00412">
    <property type="entry name" value="LIM"/>
    <property type="match status" value="1"/>
</dbReference>
<evidence type="ECO:0000256" key="2">
    <source>
        <dbReference type="ARBA" id="ARBA00022737"/>
    </source>
</evidence>
<dbReference type="AlphaFoldDB" id="A0A1J8QKJ0"/>
<evidence type="ECO:0000313" key="7">
    <source>
        <dbReference type="EMBL" id="OJA09938.1"/>
    </source>
</evidence>
<sequence length="89" mass="10058">MYLPKCRRCNLPIEKQAVSSFDGQLKGKYHKDCFNCHTCQKPFPDEGFYVFDGKPLCTYHYHEANDSLRAAVSCGQPIEGPYAVTHAGK</sequence>
<dbReference type="GO" id="GO:0046872">
    <property type="term" value="F:metal ion binding"/>
    <property type="evidence" value="ECO:0007669"/>
    <property type="project" value="UniProtKB-KW"/>
</dbReference>
<keyword evidence="1 5" id="KW-0479">Metal-binding</keyword>
<dbReference type="GO" id="GO:0001725">
    <property type="term" value="C:stress fiber"/>
    <property type="evidence" value="ECO:0007669"/>
    <property type="project" value="TreeGrafter"/>
</dbReference>
<comment type="caution">
    <text evidence="7">The sequence shown here is derived from an EMBL/GenBank/DDBJ whole genome shotgun (WGS) entry which is preliminary data.</text>
</comment>
<keyword evidence="4 5" id="KW-0440">LIM domain</keyword>
<protein>
    <recommendedName>
        <fullName evidence="6">LIM zinc-binding domain-containing protein</fullName>
    </recommendedName>
</protein>
<proteinExistence type="predicted"/>
<dbReference type="GO" id="GO:0030695">
    <property type="term" value="F:GTPase regulator activity"/>
    <property type="evidence" value="ECO:0007669"/>
    <property type="project" value="UniProtKB-ARBA"/>
</dbReference>
<keyword evidence="8" id="KW-1185">Reference proteome</keyword>
<dbReference type="Gene3D" id="2.10.110.10">
    <property type="entry name" value="Cysteine Rich Protein"/>
    <property type="match status" value="1"/>
</dbReference>
<feature type="domain" description="LIM zinc-binding" evidence="6">
    <location>
        <begin position="4"/>
        <end position="67"/>
    </location>
</feature>
<dbReference type="PROSITE" id="PS00478">
    <property type="entry name" value="LIM_DOMAIN_1"/>
    <property type="match status" value="1"/>
</dbReference>
<dbReference type="OrthoDB" id="1112565at2759"/>
<keyword evidence="2" id="KW-0677">Repeat</keyword>
<dbReference type="EMBL" id="LVVM01005711">
    <property type="protein sequence ID" value="OJA09938.1"/>
    <property type="molecule type" value="Genomic_DNA"/>
</dbReference>
<keyword evidence="3 5" id="KW-0862">Zinc</keyword>
<dbReference type="STRING" id="180088.A0A1J8QKJ0"/>
<dbReference type="SMART" id="SM00132">
    <property type="entry name" value="LIM"/>
    <property type="match status" value="1"/>
</dbReference>
<evidence type="ECO:0000259" key="6">
    <source>
        <dbReference type="PROSITE" id="PS50023"/>
    </source>
</evidence>
<dbReference type="InterPro" id="IPR001781">
    <property type="entry name" value="Znf_LIM"/>
</dbReference>
<evidence type="ECO:0000256" key="4">
    <source>
        <dbReference type="ARBA" id="ARBA00023038"/>
    </source>
</evidence>
<evidence type="ECO:0000313" key="8">
    <source>
        <dbReference type="Proteomes" id="UP000183567"/>
    </source>
</evidence>
<evidence type="ECO:0000256" key="3">
    <source>
        <dbReference type="ARBA" id="ARBA00022833"/>
    </source>
</evidence>
<accession>A0A1J8QKJ0</accession>
<dbReference type="Proteomes" id="UP000183567">
    <property type="component" value="Unassembled WGS sequence"/>
</dbReference>
<gene>
    <name evidence="7" type="ORF">AZE42_13814</name>
</gene>
<dbReference type="SUPFAM" id="SSF57716">
    <property type="entry name" value="Glucocorticoid receptor-like (DNA-binding domain)"/>
    <property type="match status" value="1"/>
</dbReference>
<evidence type="ECO:0000256" key="5">
    <source>
        <dbReference type="PROSITE-ProRule" id="PRU00125"/>
    </source>
</evidence>
<dbReference type="PROSITE" id="PS50023">
    <property type="entry name" value="LIM_DOMAIN_2"/>
    <property type="match status" value="1"/>
</dbReference>
<name>A0A1J8QKJ0_9AGAM</name>
<evidence type="ECO:0000256" key="1">
    <source>
        <dbReference type="ARBA" id="ARBA00022723"/>
    </source>
</evidence>
<dbReference type="PANTHER" id="PTHR24207:SF2">
    <property type="entry name" value="ZYX102 PROTEIN"/>
    <property type="match status" value="1"/>
</dbReference>
<reference evidence="7 8" key="1">
    <citation type="submission" date="2016-03" db="EMBL/GenBank/DDBJ databases">
        <title>Comparative genomics of the ectomycorrhizal sister species Rhizopogon vinicolor and Rhizopogon vesiculosus (Basidiomycota: Boletales) reveals a divergence of the mating type B locus.</title>
        <authorList>
            <person name="Mujic A.B."/>
            <person name="Kuo A."/>
            <person name="Tritt A."/>
            <person name="Lipzen A."/>
            <person name="Chen C."/>
            <person name="Johnson J."/>
            <person name="Sharma A."/>
            <person name="Barry K."/>
            <person name="Grigoriev I.V."/>
            <person name="Spatafora J.W."/>
        </authorList>
    </citation>
    <scope>NUCLEOTIDE SEQUENCE [LARGE SCALE GENOMIC DNA]</scope>
    <source>
        <strain evidence="7 8">AM-OR11-056</strain>
    </source>
</reference>
<dbReference type="PANTHER" id="PTHR24207">
    <property type="entry name" value="ZYX102 PROTEIN"/>
    <property type="match status" value="1"/>
</dbReference>